<reference evidence="8" key="3">
    <citation type="submission" date="2025-09" db="UniProtKB">
        <authorList>
            <consortium name="Ensembl"/>
        </authorList>
    </citation>
    <scope>IDENTIFICATION</scope>
</reference>
<keyword evidence="5" id="KW-0472">Membrane</keyword>
<keyword evidence="5" id="KW-1133">Transmembrane helix</keyword>
<dbReference type="InterPro" id="IPR007110">
    <property type="entry name" value="Ig-like_dom"/>
</dbReference>
<feature type="transmembrane region" description="Helical" evidence="5">
    <location>
        <begin position="118"/>
        <end position="143"/>
    </location>
</feature>
<keyword evidence="3" id="KW-0325">Glycoprotein</keyword>
<dbReference type="InterPro" id="IPR013783">
    <property type="entry name" value="Ig-like_fold"/>
</dbReference>
<feature type="domain" description="Ig-like" evidence="7">
    <location>
        <begin position="10"/>
        <end position="107"/>
    </location>
</feature>
<dbReference type="GO" id="GO:0007165">
    <property type="term" value="P:signal transduction"/>
    <property type="evidence" value="ECO:0007669"/>
    <property type="project" value="InterPro"/>
</dbReference>
<evidence type="ECO:0000256" key="4">
    <source>
        <dbReference type="ARBA" id="ARBA00023319"/>
    </source>
</evidence>
<name>A0A4W6DUG9_LATCA</name>
<evidence type="ECO:0000256" key="1">
    <source>
        <dbReference type="ARBA" id="ARBA00009752"/>
    </source>
</evidence>
<evidence type="ECO:0000256" key="5">
    <source>
        <dbReference type="SAM" id="Phobius"/>
    </source>
</evidence>
<evidence type="ECO:0000256" key="3">
    <source>
        <dbReference type="ARBA" id="ARBA00023180"/>
    </source>
</evidence>
<comment type="similarity">
    <text evidence="1">Belongs to the interleukin-1 receptor family.</text>
</comment>
<dbReference type="PRINTS" id="PR01537">
    <property type="entry name" value="INTRLKN1R1F"/>
</dbReference>
<dbReference type="InterPro" id="IPR035897">
    <property type="entry name" value="Toll_tir_struct_dom_sf"/>
</dbReference>
<protein>
    <recommendedName>
        <fullName evidence="10">TIR domain-containing protein</fullName>
    </recommendedName>
</protein>
<evidence type="ECO:0000256" key="2">
    <source>
        <dbReference type="ARBA" id="ARBA00023157"/>
    </source>
</evidence>
<sequence>MDEDPPPVEPELVYPQNDVVTVEVGKRAELKCIAYVGLGEDSDTLMYWTVDGTDSEEHEELKESRQFTPEKDRVFGLSILSISKVHRRFLNVPIKCTVSSSVASKFGWVLLQEADHSAFYASVALCLAASLTILVLASAFLFFKVEVVLAYRKLSRHFSKQAPDGKLYDGYVSFLHPDTLSSDEMATFALQILPEELEKKHGYSLYIRGRDDCPGEAVPDVIASTMRQCRRLIIILSPEAKSSADNKTEEESLLCNQSQLGYEQKIGIHDALTQNDLQVILVEIGGPVDYSCLPESLHYIKKKQGALKWRKASLGTQKLTTLRSNRNFWKNLRTSCFPETDHLNYVTLGLLKTSKTICLAH</sequence>
<accession>A0A4W6DUG9</accession>
<dbReference type="PROSITE" id="PS50104">
    <property type="entry name" value="TIR"/>
    <property type="match status" value="1"/>
</dbReference>
<dbReference type="AlphaFoldDB" id="A0A4W6DUG9"/>
<dbReference type="InParanoid" id="A0A4W6DUG9"/>
<dbReference type="GeneTree" id="ENSGT01090000259985"/>
<evidence type="ECO:0000313" key="9">
    <source>
        <dbReference type="Proteomes" id="UP000314980"/>
    </source>
</evidence>
<dbReference type="SMART" id="SM00255">
    <property type="entry name" value="TIR"/>
    <property type="match status" value="1"/>
</dbReference>
<reference evidence="9" key="1">
    <citation type="submission" date="2015-09" db="EMBL/GenBank/DDBJ databases">
        <authorList>
            <person name="Sai Rama Sridatta P."/>
        </authorList>
    </citation>
    <scope>NUCLEOTIDE SEQUENCE [LARGE SCALE GENOMIC DNA]</scope>
</reference>
<dbReference type="InterPro" id="IPR015621">
    <property type="entry name" value="IL-1_rcpt_fam"/>
</dbReference>
<dbReference type="Gene3D" id="3.40.50.10140">
    <property type="entry name" value="Toll/interleukin-1 receptor homology (TIR) domain"/>
    <property type="match status" value="1"/>
</dbReference>
<evidence type="ECO:0000313" key="8">
    <source>
        <dbReference type="Ensembl" id="ENSLCAP00010028476.1"/>
    </source>
</evidence>
<dbReference type="Proteomes" id="UP000314980">
    <property type="component" value="Unassembled WGS sequence"/>
</dbReference>
<keyword evidence="9" id="KW-1185">Reference proteome</keyword>
<dbReference type="Gene3D" id="2.60.40.10">
    <property type="entry name" value="Immunoglobulins"/>
    <property type="match status" value="1"/>
</dbReference>
<keyword evidence="4" id="KW-0393">Immunoglobulin domain</keyword>
<evidence type="ECO:0008006" key="10">
    <source>
        <dbReference type="Google" id="ProtNLM"/>
    </source>
</evidence>
<dbReference type="FunCoup" id="A0A4W6DUG9">
    <property type="interactions" value="162"/>
</dbReference>
<dbReference type="Ensembl" id="ENSLCAT00010029088.1">
    <property type="protein sequence ID" value="ENSLCAP00010028476.1"/>
    <property type="gene ID" value="ENSLCAG00010013356.1"/>
</dbReference>
<keyword evidence="2" id="KW-1015">Disulfide bond</keyword>
<dbReference type="STRING" id="8187.ENSLCAP00010028476"/>
<proteinExistence type="inferred from homology"/>
<organism evidence="8 9">
    <name type="scientific">Lates calcarifer</name>
    <name type="common">Barramundi</name>
    <name type="synonym">Holocentrus calcarifer</name>
    <dbReference type="NCBI Taxonomy" id="8187"/>
    <lineage>
        <taxon>Eukaryota</taxon>
        <taxon>Metazoa</taxon>
        <taxon>Chordata</taxon>
        <taxon>Craniata</taxon>
        <taxon>Vertebrata</taxon>
        <taxon>Euteleostomi</taxon>
        <taxon>Actinopterygii</taxon>
        <taxon>Neopterygii</taxon>
        <taxon>Teleostei</taxon>
        <taxon>Neoteleostei</taxon>
        <taxon>Acanthomorphata</taxon>
        <taxon>Carangaria</taxon>
        <taxon>Carangaria incertae sedis</taxon>
        <taxon>Centropomidae</taxon>
        <taxon>Lates</taxon>
    </lineage>
</organism>
<dbReference type="Pfam" id="PF01582">
    <property type="entry name" value="TIR"/>
    <property type="match status" value="1"/>
</dbReference>
<reference evidence="8" key="2">
    <citation type="submission" date="2025-08" db="UniProtKB">
        <authorList>
            <consortium name="Ensembl"/>
        </authorList>
    </citation>
    <scope>IDENTIFICATION</scope>
</reference>
<dbReference type="PROSITE" id="PS50835">
    <property type="entry name" value="IG_LIKE"/>
    <property type="match status" value="1"/>
</dbReference>
<feature type="domain" description="TIR" evidence="6">
    <location>
        <begin position="166"/>
        <end position="336"/>
    </location>
</feature>
<dbReference type="InterPro" id="IPR000157">
    <property type="entry name" value="TIR_dom"/>
</dbReference>
<evidence type="ECO:0000259" key="7">
    <source>
        <dbReference type="PROSITE" id="PS50835"/>
    </source>
</evidence>
<evidence type="ECO:0000259" key="6">
    <source>
        <dbReference type="PROSITE" id="PS50104"/>
    </source>
</evidence>
<dbReference type="PANTHER" id="PTHR11890:SF26">
    <property type="entry name" value="INTERLEUKIN-1 RECEPTOR TYPE 1"/>
    <property type="match status" value="1"/>
</dbReference>
<dbReference type="SUPFAM" id="SSF52200">
    <property type="entry name" value="Toll/Interleukin receptor TIR domain"/>
    <property type="match status" value="1"/>
</dbReference>
<dbReference type="PANTHER" id="PTHR11890">
    <property type="entry name" value="INTERLEUKIN-1 RECEPTOR FAMILY MEMBER"/>
    <property type="match status" value="1"/>
</dbReference>
<keyword evidence="5" id="KW-0812">Transmembrane</keyword>